<dbReference type="PANTHER" id="PTHR34477:SF5">
    <property type="entry name" value="BSL5627 PROTEIN"/>
    <property type="match status" value="1"/>
</dbReference>
<dbReference type="RefSeq" id="WP_139297488.1">
    <property type="nucleotide sequence ID" value="NZ_FNNH01000006.1"/>
</dbReference>
<keyword evidence="3" id="KW-0255">Endonuclease</keyword>
<keyword evidence="3" id="KW-0540">Nuclease</keyword>
<evidence type="ECO:0000313" key="3">
    <source>
        <dbReference type="EMBL" id="SDW26541.1"/>
    </source>
</evidence>
<organism evidence="3 4">
    <name type="scientific">Nitrosomonas communis</name>
    <dbReference type="NCBI Taxonomy" id="44574"/>
    <lineage>
        <taxon>Bacteria</taxon>
        <taxon>Pseudomonadati</taxon>
        <taxon>Pseudomonadota</taxon>
        <taxon>Betaproteobacteria</taxon>
        <taxon>Nitrosomonadales</taxon>
        <taxon>Nitrosomonadaceae</taxon>
        <taxon>Nitrosomonas</taxon>
    </lineage>
</organism>
<feature type="domain" description="GIY-YIG" evidence="2">
    <location>
        <begin position="1"/>
        <end position="71"/>
    </location>
</feature>
<proteinExistence type="inferred from homology"/>
<dbReference type="GO" id="GO:0004519">
    <property type="term" value="F:endonuclease activity"/>
    <property type="evidence" value="ECO:0007669"/>
    <property type="project" value="UniProtKB-KW"/>
</dbReference>
<dbReference type="PANTHER" id="PTHR34477">
    <property type="entry name" value="UPF0213 PROTEIN YHBQ"/>
    <property type="match status" value="1"/>
</dbReference>
<dbReference type="Proteomes" id="UP000183454">
    <property type="component" value="Unassembled WGS sequence"/>
</dbReference>
<dbReference type="Pfam" id="PF01541">
    <property type="entry name" value="GIY-YIG"/>
    <property type="match status" value="1"/>
</dbReference>
<dbReference type="AlphaFoldDB" id="A0A1H2S4N4"/>
<dbReference type="InterPro" id="IPR035901">
    <property type="entry name" value="GIY-YIG_endonuc_sf"/>
</dbReference>
<reference evidence="3 4" key="1">
    <citation type="submission" date="2016-10" db="EMBL/GenBank/DDBJ databases">
        <authorList>
            <person name="de Groot N.N."/>
        </authorList>
    </citation>
    <scope>NUCLEOTIDE SEQUENCE [LARGE SCALE GENOMIC DNA]</scope>
    <source>
        <strain evidence="3 4">Nm110</strain>
    </source>
</reference>
<protein>
    <submittedName>
        <fullName evidence="3">Putative endonuclease</fullName>
    </submittedName>
</protein>
<name>A0A1H2S4N4_9PROT</name>
<dbReference type="SUPFAM" id="SSF82771">
    <property type="entry name" value="GIY-YIG endonuclease"/>
    <property type="match status" value="1"/>
</dbReference>
<evidence type="ECO:0000313" key="4">
    <source>
        <dbReference type="Proteomes" id="UP000183454"/>
    </source>
</evidence>
<evidence type="ECO:0000256" key="1">
    <source>
        <dbReference type="ARBA" id="ARBA00007435"/>
    </source>
</evidence>
<dbReference type="EMBL" id="FNNH01000006">
    <property type="protein sequence ID" value="SDW26541.1"/>
    <property type="molecule type" value="Genomic_DNA"/>
</dbReference>
<comment type="similarity">
    <text evidence="1">Belongs to the UPF0213 family.</text>
</comment>
<dbReference type="CDD" id="cd10448">
    <property type="entry name" value="GIY-YIG_unchar_3"/>
    <property type="match status" value="1"/>
</dbReference>
<evidence type="ECO:0000259" key="2">
    <source>
        <dbReference type="PROSITE" id="PS50164"/>
    </source>
</evidence>
<dbReference type="PROSITE" id="PS50164">
    <property type="entry name" value="GIY_YIG"/>
    <property type="match status" value="1"/>
</dbReference>
<gene>
    <name evidence="3" type="ORF">SAMN05421882_100633</name>
</gene>
<keyword evidence="3" id="KW-0378">Hydrolase</keyword>
<accession>A0A1H2S4N4</accession>
<dbReference type="InterPro" id="IPR050190">
    <property type="entry name" value="UPF0213_domain"/>
</dbReference>
<dbReference type="InterPro" id="IPR000305">
    <property type="entry name" value="GIY-YIG_endonuc"/>
</dbReference>
<sequence length="88" mass="10613">MLASRRNGTLYVGVTSNLVKRVWEHKNNIVKGFTQKYGVHTLVWFELHETMESAIRREKAIKEWKRDWKLKLIEQQNPAWRDLYSEIL</sequence>
<dbReference type="Gene3D" id="3.40.1440.10">
    <property type="entry name" value="GIY-YIG endonuclease"/>
    <property type="match status" value="1"/>
</dbReference>